<dbReference type="OrthoDB" id="3997696at2759"/>
<reference evidence="2 3" key="1">
    <citation type="submission" date="2018-06" db="EMBL/GenBank/DDBJ databases">
        <title>Population genomics shows no distinction between pathogenic Candida krusei and environmental Pichia kudriavzevii: One species, four names.</title>
        <authorList>
            <person name="Douglass A.P."/>
            <person name="Offei B."/>
            <person name="Braun-Galleani S."/>
            <person name="Coughlan A.Y."/>
            <person name="Martos A."/>
            <person name="Ortiz-Merino R.A."/>
            <person name="Byrne K.P."/>
            <person name="Wolfe K.H."/>
        </authorList>
    </citation>
    <scope>NUCLEOTIDE SEQUENCE [LARGE SCALE GENOMIC DNA]</scope>
    <source>
        <strain evidence="2 3">CBS573</strain>
    </source>
</reference>
<gene>
    <name evidence="2" type="ORF">C5L36_0A08120</name>
</gene>
<protein>
    <submittedName>
        <fullName evidence="2">Uncharacterized protein</fullName>
    </submittedName>
</protein>
<dbReference type="VEuPathDB" id="FungiDB:C5L36_0A08120"/>
<dbReference type="Proteomes" id="UP000249293">
    <property type="component" value="Chromosome 1"/>
</dbReference>
<proteinExistence type="predicted"/>
<evidence type="ECO:0000313" key="3">
    <source>
        <dbReference type="Proteomes" id="UP000249293"/>
    </source>
</evidence>
<keyword evidence="1" id="KW-0472">Membrane</keyword>
<dbReference type="KEGG" id="pkz:C5L36_0A08120"/>
<dbReference type="EMBL" id="CP028773">
    <property type="protein sequence ID" value="AWU74214.1"/>
    <property type="molecule type" value="Genomic_DNA"/>
</dbReference>
<evidence type="ECO:0000313" key="2">
    <source>
        <dbReference type="EMBL" id="AWU74214.1"/>
    </source>
</evidence>
<sequence length="647" mass="76866">MGNNLKRRCRQFFSSFAFDINLAVFFFTLHIGQSSIPLAMPITMRIPKIWMRQLSTSMRTFVPEVMTSEPIGMTVEVENARQGSKAYRKKAIQEMKENIEFLLDHKKDEEFKFDMRFEPFYKLQNKPIRQSIPEKPVCLSNEEINEDEKAEVTKYFTELVRFSYPRKEKVIYERIEEVRRYHNYKEIRNEILHYHSKKANGTNVSDLIKSDRDFYFSQVETQLSLLNMTKMYKDSKQSVAQLLKHLKTMKNYNVPLSAEYVYKLFYLLPRDGAQFFLRKLNEKGVPMDDILRDREYFKIYKFDELKQKILDRQIDFTYASYMQFTKLMIKEHRIEEGVMALDKIINSRLVEIPSCLVMYTMDHIISYEPHLAIPAAIQLQRLTGCSLKTYTSHRLLEMITHTANPSDESVKLFNIMIKNNRWHNELFKKNMNKQMTDEQKMIGTDEQLMKLYNDEYVTNSVPFKVGFDISIYEPIFEMFKNYSKFKQIRHQIDDSQISFNDLWKTEILPLLDTNKKSTFIKVSNYIVQKYLQEGEYDQIIPFVEYLKSKEINIEYTAYKTTIEHIVQLDQVKDQTNKTSTELQLASLLAFKLNLQRVDFIRDFLEKHPECVYVVDSAGNGANKKLLQQTYEELVNTCKWDVNQPSSI</sequence>
<keyword evidence="1" id="KW-0812">Transmembrane</keyword>
<keyword evidence="3" id="KW-1185">Reference proteome</keyword>
<accession>A0A2U9QYX3</accession>
<organism evidence="2 3">
    <name type="scientific">Pichia kudriavzevii</name>
    <name type="common">Yeast</name>
    <name type="synonym">Issatchenkia orientalis</name>
    <dbReference type="NCBI Taxonomy" id="4909"/>
    <lineage>
        <taxon>Eukaryota</taxon>
        <taxon>Fungi</taxon>
        <taxon>Dikarya</taxon>
        <taxon>Ascomycota</taxon>
        <taxon>Saccharomycotina</taxon>
        <taxon>Pichiomycetes</taxon>
        <taxon>Pichiales</taxon>
        <taxon>Pichiaceae</taxon>
        <taxon>Pichia</taxon>
    </lineage>
</organism>
<dbReference type="GeneID" id="40381924"/>
<dbReference type="AlphaFoldDB" id="A0A2U9QYX3"/>
<name>A0A2U9QYX3_PICKU</name>
<feature type="transmembrane region" description="Helical" evidence="1">
    <location>
        <begin position="12"/>
        <end position="32"/>
    </location>
</feature>
<evidence type="ECO:0000256" key="1">
    <source>
        <dbReference type="SAM" id="Phobius"/>
    </source>
</evidence>
<keyword evidence="1" id="KW-1133">Transmembrane helix</keyword>
<dbReference type="RefSeq" id="XP_029319691.1">
    <property type="nucleotide sequence ID" value="XM_029463831.1"/>
</dbReference>